<comment type="caution">
    <text evidence="1">The sequence shown here is derived from an EMBL/GenBank/DDBJ whole genome shotgun (WGS) entry which is preliminary data.</text>
</comment>
<gene>
    <name evidence="1" type="ORF">Prum_082830</name>
</gene>
<organism evidence="1 2">
    <name type="scientific">Phytohabitans rumicis</name>
    <dbReference type="NCBI Taxonomy" id="1076125"/>
    <lineage>
        <taxon>Bacteria</taxon>
        <taxon>Bacillati</taxon>
        <taxon>Actinomycetota</taxon>
        <taxon>Actinomycetes</taxon>
        <taxon>Micromonosporales</taxon>
        <taxon>Micromonosporaceae</taxon>
    </lineage>
</organism>
<protein>
    <recommendedName>
        <fullName evidence="3">Nitroreductase domain-containing protein</fullName>
    </recommendedName>
</protein>
<accession>A0A6V8LIA5</accession>
<sequence>MTAPTLDDVTRRLLEQTLVPSPNVTALADRKASAFTERLSAGDDVAELFHVNTKLTRHQADRRFTDAEIAAVRNWYLETCGRVHEEDMAPAAAQARVPHAALPAPVASVLAPFGQDGPPARLLYAVDLSVLLPGGVYRQLPGAGEVWLERRLSSADRDALRRAVPEPAARLLAGDDPVLLVTGVPWRMMLFNGPRGYRRTLMETGVLVNLLGALAAERGLDPRPVFDFYDDELDALLGHDGVEHSLLALLVLRRGEKP</sequence>
<dbReference type="Proteomes" id="UP000482960">
    <property type="component" value="Unassembled WGS sequence"/>
</dbReference>
<evidence type="ECO:0000313" key="1">
    <source>
        <dbReference type="EMBL" id="GFJ94641.1"/>
    </source>
</evidence>
<dbReference type="AlphaFoldDB" id="A0A6V8LIA5"/>
<keyword evidence="2" id="KW-1185">Reference proteome</keyword>
<dbReference type="EMBL" id="BLPG01000001">
    <property type="protein sequence ID" value="GFJ94641.1"/>
    <property type="molecule type" value="Genomic_DNA"/>
</dbReference>
<reference evidence="1 2" key="2">
    <citation type="submission" date="2020-03" db="EMBL/GenBank/DDBJ databases">
        <authorList>
            <person name="Ichikawa N."/>
            <person name="Kimura A."/>
            <person name="Kitahashi Y."/>
            <person name="Uohara A."/>
        </authorList>
    </citation>
    <scope>NUCLEOTIDE SEQUENCE [LARGE SCALE GENOMIC DNA]</scope>
    <source>
        <strain evidence="1 2">NBRC 108638</strain>
    </source>
</reference>
<name>A0A6V8LIA5_9ACTN</name>
<dbReference type="Gene3D" id="3.40.109.10">
    <property type="entry name" value="NADH Oxidase"/>
    <property type="match status" value="1"/>
</dbReference>
<evidence type="ECO:0008006" key="3">
    <source>
        <dbReference type="Google" id="ProtNLM"/>
    </source>
</evidence>
<dbReference type="GO" id="GO:0016491">
    <property type="term" value="F:oxidoreductase activity"/>
    <property type="evidence" value="ECO:0007669"/>
    <property type="project" value="InterPro"/>
</dbReference>
<evidence type="ECO:0000313" key="2">
    <source>
        <dbReference type="Proteomes" id="UP000482960"/>
    </source>
</evidence>
<dbReference type="RefSeq" id="WP_173081826.1">
    <property type="nucleotide sequence ID" value="NZ_BAABJB010000020.1"/>
</dbReference>
<reference evidence="1 2" key="1">
    <citation type="submission" date="2020-03" db="EMBL/GenBank/DDBJ databases">
        <title>Whole genome shotgun sequence of Phytohabitans rumicis NBRC 108638.</title>
        <authorList>
            <person name="Komaki H."/>
            <person name="Tamura T."/>
        </authorList>
    </citation>
    <scope>NUCLEOTIDE SEQUENCE [LARGE SCALE GENOMIC DNA]</scope>
    <source>
        <strain evidence="1 2">NBRC 108638</strain>
    </source>
</reference>
<proteinExistence type="predicted"/>
<dbReference type="InterPro" id="IPR000415">
    <property type="entry name" value="Nitroreductase-like"/>
</dbReference>